<evidence type="ECO:0000313" key="3">
    <source>
        <dbReference type="Proteomes" id="UP000242715"/>
    </source>
</evidence>
<protein>
    <recommendedName>
        <fullName evidence="1">RNase H type-1 domain-containing protein</fullName>
    </recommendedName>
</protein>
<name>A0A2Z6NZL8_TRISU</name>
<dbReference type="PANTHER" id="PTHR47074">
    <property type="entry name" value="BNAC02G40300D PROTEIN"/>
    <property type="match status" value="1"/>
</dbReference>
<evidence type="ECO:0000259" key="1">
    <source>
        <dbReference type="Pfam" id="PF13456"/>
    </source>
</evidence>
<organism evidence="2 3">
    <name type="scientific">Trifolium subterraneum</name>
    <name type="common">Subterranean clover</name>
    <dbReference type="NCBI Taxonomy" id="3900"/>
    <lineage>
        <taxon>Eukaryota</taxon>
        <taxon>Viridiplantae</taxon>
        <taxon>Streptophyta</taxon>
        <taxon>Embryophyta</taxon>
        <taxon>Tracheophyta</taxon>
        <taxon>Spermatophyta</taxon>
        <taxon>Magnoliopsida</taxon>
        <taxon>eudicotyledons</taxon>
        <taxon>Gunneridae</taxon>
        <taxon>Pentapetalae</taxon>
        <taxon>rosids</taxon>
        <taxon>fabids</taxon>
        <taxon>Fabales</taxon>
        <taxon>Fabaceae</taxon>
        <taxon>Papilionoideae</taxon>
        <taxon>50 kb inversion clade</taxon>
        <taxon>NPAAA clade</taxon>
        <taxon>Hologalegina</taxon>
        <taxon>IRL clade</taxon>
        <taxon>Trifolieae</taxon>
        <taxon>Trifolium</taxon>
    </lineage>
</organism>
<accession>A0A2Z6NZL8</accession>
<dbReference type="AlphaFoldDB" id="A0A2Z6NZL8"/>
<keyword evidence="3" id="KW-1185">Reference proteome</keyword>
<dbReference type="GO" id="GO:0003676">
    <property type="term" value="F:nucleic acid binding"/>
    <property type="evidence" value="ECO:0007669"/>
    <property type="project" value="InterPro"/>
</dbReference>
<feature type="domain" description="RNase H type-1" evidence="1">
    <location>
        <begin position="49"/>
        <end position="101"/>
    </location>
</feature>
<sequence length="143" mass="15929">MLVRCDLNPVAGTAAAEVAAAQDLNRVSKYKVHYNGKNLPSDSINHKCNVDATFHKEEMKTSAGWCVRDHTGQFTMAGTSWIQGRCSIIEGEAIALMEAMKEVKFTKRQANMVAHKLARAAISWASRYYLEMIPICIEIILIN</sequence>
<proteinExistence type="predicted"/>
<reference evidence="3" key="1">
    <citation type="journal article" date="2017" name="Front. Plant Sci.">
        <title>Climate Clever Clovers: New Paradigm to Reduce the Environmental Footprint of Ruminants by Breeding Low Methanogenic Forages Utilizing Haplotype Variation.</title>
        <authorList>
            <person name="Kaur P."/>
            <person name="Appels R."/>
            <person name="Bayer P.E."/>
            <person name="Keeble-Gagnere G."/>
            <person name="Wang J."/>
            <person name="Hirakawa H."/>
            <person name="Shirasawa K."/>
            <person name="Vercoe P."/>
            <person name="Stefanova K."/>
            <person name="Durmic Z."/>
            <person name="Nichols P."/>
            <person name="Revell C."/>
            <person name="Isobe S.N."/>
            <person name="Edwards D."/>
            <person name="Erskine W."/>
        </authorList>
    </citation>
    <scope>NUCLEOTIDE SEQUENCE [LARGE SCALE GENOMIC DNA]</scope>
    <source>
        <strain evidence="3">cv. Daliak</strain>
    </source>
</reference>
<evidence type="ECO:0000313" key="2">
    <source>
        <dbReference type="EMBL" id="GAU48916.1"/>
    </source>
</evidence>
<dbReference type="EMBL" id="DF974492">
    <property type="protein sequence ID" value="GAU48916.1"/>
    <property type="molecule type" value="Genomic_DNA"/>
</dbReference>
<dbReference type="PANTHER" id="PTHR47074:SF48">
    <property type="entry name" value="POLYNUCLEOTIDYL TRANSFERASE, RIBONUCLEASE H-LIKE SUPERFAMILY PROTEIN"/>
    <property type="match status" value="1"/>
</dbReference>
<dbReference type="GO" id="GO:0004523">
    <property type="term" value="F:RNA-DNA hybrid ribonuclease activity"/>
    <property type="evidence" value="ECO:0007669"/>
    <property type="project" value="InterPro"/>
</dbReference>
<dbReference type="InterPro" id="IPR002156">
    <property type="entry name" value="RNaseH_domain"/>
</dbReference>
<dbReference type="InterPro" id="IPR052929">
    <property type="entry name" value="RNase_H-like_EbsB-rel"/>
</dbReference>
<dbReference type="Pfam" id="PF13456">
    <property type="entry name" value="RVT_3"/>
    <property type="match status" value="1"/>
</dbReference>
<dbReference type="Proteomes" id="UP000242715">
    <property type="component" value="Unassembled WGS sequence"/>
</dbReference>
<gene>
    <name evidence="2" type="ORF">TSUD_301710</name>
</gene>